<dbReference type="PANTHER" id="PTHR22777">
    <property type="entry name" value="HEMOLYSIN-RELATED"/>
    <property type="match status" value="1"/>
</dbReference>
<reference evidence="11 12" key="1">
    <citation type="submission" date="2016-08" db="EMBL/GenBank/DDBJ databases">
        <title>New Insights into Marine Group III Euryarchaeota, from dark to light.</title>
        <authorList>
            <person name="Haro-Moreno J.M."/>
            <person name="Rodriguez-Valera F."/>
            <person name="Lopez-Garcia P."/>
            <person name="Moreira D."/>
            <person name="Martin-Cuadrado A.B."/>
        </authorList>
    </citation>
    <scope>NUCLEOTIDE SEQUENCE [LARGE SCALE GENOMIC DNA]</scope>
    <source>
        <strain evidence="11">CG-Bathy1</strain>
    </source>
</reference>
<evidence type="ECO:0000259" key="10">
    <source>
        <dbReference type="PROSITE" id="PS51846"/>
    </source>
</evidence>
<evidence type="ECO:0000256" key="4">
    <source>
        <dbReference type="ARBA" id="ARBA00022989"/>
    </source>
</evidence>
<feature type="domain" description="CNNM transmembrane" evidence="10">
    <location>
        <begin position="1"/>
        <end position="181"/>
    </location>
</feature>
<dbReference type="CDD" id="cd04590">
    <property type="entry name" value="CBS_pair_CorC_HlyC_assoc"/>
    <property type="match status" value="1"/>
</dbReference>
<dbReference type="AlphaFoldDB" id="A0A1J5TS85"/>
<organism evidence="11 12">
    <name type="scientific">Marine Group III euryarchaeote CG-Bathy1</name>
    <dbReference type="NCBI Taxonomy" id="1889001"/>
    <lineage>
        <taxon>Archaea</taxon>
        <taxon>Methanobacteriati</taxon>
        <taxon>Thermoplasmatota</taxon>
        <taxon>Thermoplasmata</taxon>
        <taxon>Candidatus Thermoprofundales</taxon>
    </lineage>
</organism>
<evidence type="ECO:0000259" key="9">
    <source>
        <dbReference type="PROSITE" id="PS51371"/>
    </source>
</evidence>
<evidence type="ECO:0008006" key="13">
    <source>
        <dbReference type="Google" id="ProtNLM"/>
    </source>
</evidence>
<dbReference type="Proteomes" id="UP000183815">
    <property type="component" value="Unassembled WGS sequence"/>
</dbReference>
<evidence type="ECO:0000256" key="5">
    <source>
        <dbReference type="ARBA" id="ARBA00023122"/>
    </source>
</evidence>
<keyword evidence="3" id="KW-0677">Repeat</keyword>
<dbReference type="InterPro" id="IPR044751">
    <property type="entry name" value="Ion_transp-like_CBS"/>
</dbReference>
<dbReference type="Pfam" id="PF01595">
    <property type="entry name" value="CNNM"/>
    <property type="match status" value="1"/>
</dbReference>
<dbReference type="PROSITE" id="PS51846">
    <property type="entry name" value="CNNM"/>
    <property type="match status" value="1"/>
</dbReference>
<evidence type="ECO:0000256" key="1">
    <source>
        <dbReference type="ARBA" id="ARBA00004141"/>
    </source>
</evidence>
<accession>A0A1J5TS85</accession>
<keyword evidence="5 7" id="KW-0129">CBS domain</keyword>
<name>A0A1J5TS85_9ARCH</name>
<dbReference type="InterPro" id="IPR002550">
    <property type="entry name" value="CNNM"/>
</dbReference>
<evidence type="ECO:0000256" key="3">
    <source>
        <dbReference type="ARBA" id="ARBA00022737"/>
    </source>
</evidence>
<dbReference type="GO" id="GO:0005886">
    <property type="term" value="C:plasma membrane"/>
    <property type="evidence" value="ECO:0007669"/>
    <property type="project" value="TreeGrafter"/>
</dbReference>
<dbReference type="InterPro" id="IPR000644">
    <property type="entry name" value="CBS_dom"/>
</dbReference>
<gene>
    <name evidence="11" type="ORF">BEU04_04345</name>
</gene>
<evidence type="ECO:0000313" key="11">
    <source>
        <dbReference type="EMBL" id="OIR19104.1"/>
    </source>
</evidence>
<comment type="caution">
    <text evidence="11">The sequence shown here is derived from an EMBL/GenBank/DDBJ whole genome shotgun (WGS) entry which is preliminary data.</text>
</comment>
<evidence type="ECO:0000256" key="6">
    <source>
        <dbReference type="ARBA" id="ARBA00023136"/>
    </source>
</evidence>
<dbReference type="InterPro" id="IPR046342">
    <property type="entry name" value="CBS_dom_sf"/>
</dbReference>
<feature type="transmembrane region" description="Helical" evidence="8">
    <location>
        <begin position="6"/>
        <end position="29"/>
    </location>
</feature>
<dbReference type="Pfam" id="PF00571">
    <property type="entry name" value="CBS"/>
    <property type="match status" value="1"/>
</dbReference>
<keyword evidence="4 8" id="KW-1133">Transmembrane helix</keyword>
<sequence>MVNFYVVFLYLALALIISFVCSLLESVILSVTPSYVETKAQEKTWVGLTLKKMKENIDEPLAAILTLNTVSHTIGAAGVGSEFHGAGNWLTISSIILTFMILIFSEIIPKTIGATYWRKIIPFSTYLTHYVIIVTMPVTFMLQKISNVISPEGSEGVMTREEMVAVAKIGQDQGTLESQETEIIKNLLDLKNILAEDVMTPSTVLFTLNKEEIVSEVVEEHSPIRFSRIPIIGKDLDDVIGFVLTNTLLEESHNGGVSKKVKDLISPLERVKPEDSVADVLDEFIKRKQHIFLVVDEYGGTQGIITLEDTIETLLGVEIVDEYDEVKDMRQLARELWKKRR</sequence>
<dbReference type="Gene3D" id="3.10.580.10">
    <property type="entry name" value="CBS-domain"/>
    <property type="match status" value="1"/>
</dbReference>
<dbReference type="PROSITE" id="PS51371">
    <property type="entry name" value="CBS"/>
    <property type="match status" value="1"/>
</dbReference>
<proteinExistence type="predicted"/>
<evidence type="ECO:0000256" key="2">
    <source>
        <dbReference type="ARBA" id="ARBA00022692"/>
    </source>
</evidence>
<dbReference type="PANTHER" id="PTHR22777:SF4">
    <property type="entry name" value="UPF0053 PROTEIN SLL1254"/>
    <property type="match status" value="1"/>
</dbReference>
<dbReference type="EMBL" id="MIYU01000005">
    <property type="protein sequence ID" value="OIR19104.1"/>
    <property type="molecule type" value="Genomic_DNA"/>
</dbReference>
<feature type="domain" description="CBS" evidence="9">
    <location>
        <begin position="264"/>
        <end position="322"/>
    </location>
</feature>
<keyword evidence="6 8" id="KW-0472">Membrane</keyword>
<dbReference type="SUPFAM" id="SSF54631">
    <property type="entry name" value="CBS-domain pair"/>
    <property type="match status" value="1"/>
</dbReference>
<keyword evidence="2 8" id="KW-0812">Transmembrane</keyword>
<evidence type="ECO:0000256" key="7">
    <source>
        <dbReference type="PROSITE-ProRule" id="PRU00703"/>
    </source>
</evidence>
<protein>
    <recommendedName>
        <fullName evidence="13">Hemolysin</fullName>
    </recommendedName>
</protein>
<evidence type="ECO:0000256" key="8">
    <source>
        <dbReference type="SAM" id="Phobius"/>
    </source>
</evidence>
<feature type="transmembrane region" description="Helical" evidence="8">
    <location>
        <begin position="120"/>
        <end position="142"/>
    </location>
</feature>
<feature type="transmembrane region" description="Helical" evidence="8">
    <location>
        <begin position="86"/>
        <end position="108"/>
    </location>
</feature>
<comment type="subcellular location">
    <subcellularLocation>
        <location evidence="1">Membrane</location>
        <topology evidence="1">Multi-pass membrane protein</topology>
    </subcellularLocation>
</comment>
<evidence type="ECO:0000313" key="12">
    <source>
        <dbReference type="Proteomes" id="UP000183815"/>
    </source>
</evidence>